<dbReference type="STRING" id="416944.SAMN05421548_112137"/>
<dbReference type="InterPro" id="IPR000868">
    <property type="entry name" value="Isochorismatase-like_dom"/>
</dbReference>
<dbReference type="GO" id="GO:0016787">
    <property type="term" value="F:hydrolase activity"/>
    <property type="evidence" value="ECO:0007669"/>
    <property type="project" value="UniProtKB-KW"/>
</dbReference>
<dbReference type="Pfam" id="PF00857">
    <property type="entry name" value="Isochorismatase"/>
    <property type="match status" value="1"/>
</dbReference>
<dbReference type="AlphaFoldDB" id="A0A1G6QVV6"/>
<feature type="region of interest" description="Disordered" evidence="2">
    <location>
        <begin position="1"/>
        <end position="22"/>
    </location>
</feature>
<accession>A0A1G6QVV6</accession>
<keyword evidence="5" id="KW-1185">Reference proteome</keyword>
<evidence type="ECO:0000313" key="4">
    <source>
        <dbReference type="EMBL" id="SDC96569.1"/>
    </source>
</evidence>
<feature type="compositionally biased region" description="Polar residues" evidence="2">
    <location>
        <begin position="1"/>
        <end position="18"/>
    </location>
</feature>
<sequence length="286" mass="30661">MRASQNCANAGERSTTSDGFAPSSCLARHGKLQFGARVPRAILSTYTGDPVIAHTTMKITAQPYDFPLTGPLTIESAALVIIDMQRDFCDPRGYMGARGGDVGPARAIVPRIQRVRERAAALGMKIVHTREGHRPDLSDLPESKRLKTARAGAEIGSRGPLGRLLVRGEAGWQIIDELQPRENEAVIDKPGTGAFHATDLHHVLTVSGISRLILTGVTTAVCVTSTAREASDRGYEVLVLEDCCAEPCASDHDDAVRLLRIEGGYLAATARSDDLLAALEKFAPRA</sequence>
<organism evidence="4 5">
    <name type="scientific">Paraburkholderia lycopersici</name>
    <dbReference type="NCBI Taxonomy" id="416944"/>
    <lineage>
        <taxon>Bacteria</taxon>
        <taxon>Pseudomonadati</taxon>
        <taxon>Pseudomonadota</taxon>
        <taxon>Betaproteobacteria</taxon>
        <taxon>Burkholderiales</taxon>
        <taxon>Burkholderiaceae</taxon>
        <taxon>Paraburkholderia</taxon>
    </lineage>
</organism>
<evidence type="ECO:0000256" key="1">
    <source>
        <dbReference type="ARBA" id="ARBA00022801"/>
    </source>
</evidence>
<reference evidence="5" key="1">
    <citation type="submission" date="2016-09" db="EMBL/GenBank/DDBJ databases">
        <authorList>
            <person name="Varghese N."/>
            <person name="Submissions S."/>
        </authorList>
    </citation>
    <scope>NUCLEOTIDE SEQUENCE [LARGE SCALE GENOMIC DNA]</scope>
    <source>
        <strain evidence="5">TNe-862</strain>
    </source>
</reference>
<dbReference type="Proteomes" id="UP000198908">
    <property type="component" value="Unassembled WGS sequence"/>
</dbReference>
<dbReference type="InterPro" id="IPR050272">
    <property type="entry name" value="Isochorismatase-like_hydrls"/>
</dbReference>
<protein>
    <submittedName>
        <fullName evidence="4">Nicotinamidase-related amidase</fullName>
    </submittedName>
</protein>
<feature type="domain" description="Isochorismatase-like" evidence="3">
    <location>
        <begin position="77"/>
        <end position="269"/>
    </location>
</feature>
<evidence type="ECO:0000259" key="3">
    <source>
        <dbReference type="Pfam" id="PF00857"/>
    </source>
</evidence>
<dbReference type="PANTHER" id="PTHR43540">
    <property type="entry name" value="PEROXYUREIDOACRYLATE/UREIDOACRYLATE AMIDOHYDROLASE-RELATED"/>
    <property type="match status" value="1"/>
</dbReference>
<evidence type="ECO:0000313" key="5">
    <source>
        <dbReference type="Proteomes" id="UP000198908"/>
    </source>
</evidence>
<dbReference type="EMBL" id="FMYQ01000012">
    <property type="protein sequence ID" value="SDC96569.1"/>
    <property type="molecule type" value="Genomic_DNA"/>
</dbReference>
<gene>
    <name evidence="4" type="ORF">SAMN05421548_112137</name>
</gene>
<name>A0A1G6QVV6_9BURK</name>
<dbReference type="CDD" id="cd00431">
    <property type="entry name" value="cysteine_hydrolases"/>
    <property type="match status" value="1"/>
</dbReference>
<dbReference type="PANTHER" id="PTHR43540:SF9">
    <property type="entry name" value="FAMILY HYDROLASE, PUTATIVE (AFU_ORTHOLOGUE AFUA_2G08700)-RELATED"/>
    <property type="match status" value="1"/>
</dbReference>
<keyword evidence="1" id="KW-0378">Hydrolase</keyword>
<dbReference type="InterPro" id="IPR036380">
    <property type="entry name" value="Isochorismatase-like_sf"/>
</dbReference>
<dbReference type="SUPFAM" id="SSF52499">
    <property type="entry name" value="Isochorismatase-like hydrolases"/>
    <property type="match status" value="1"/>
</dbReference>
<proteinExistence type="predicted"/>
<evidence type="ECO:0000256" key="2">
    <source>
        <dbReference type="SAM" id="MobiDB-lite"/>
    </source>
</evidence>
<dbReference type="Gene3D" id="3.40.50.850">
    <property type="entry name" value="Isochorismatase-like"/>
    <property type="match status" value="1"/>
</dbReference>